<dbReference type="EMBL" id="ML769414">
    <property type="protein sequence ID" value="KAE9404758.1"/>
    <property type="molecule type" value="Genomic_DNA"/>
</dbReference>
<keyword evidence="3" id="KW-1185">Reference proteome</keyword>
<evidence type="ECO:0000259" key="1">
    <source>
        <dbReference type="PROSITE" id="PS51186"/>
    </source>
</evidence>
<dbReference type="OrthoDB" id="276546at2759"/>
<dbReference type="InterPro" id="IPR016181">
    <property type="entry name" value="Acyl_CoA_acyltransferase"/>
</dbReference>
<accession>A0A6A4I5R6</accession>
<dbReference type="SUPFAM" id="SSF55729">
    <property type="entry name" value="Acyl-CoA N-acyltransferases (Nat)"/>
    <property type="match status" value="1"/>
</dbReference>
<protein>
    <submittedName>
        <fullName evidence="2">FMN-linked oxidoreductase</fullName>
    </submittedName>
</protein>
<dbReference type="GO" id="GO:0016491">
    <property type="term" value="F:oxidoreductase activity"/>
    <property type="evidence" value="ECO:0007669"/>
    <property type="project" value="InterPro"/>
</dbReference>
<dbReference type="CDD" id="cd02933">
    <property type="entry name" value="OYE_like_FMN"/>
    <property type="match status" value="1"/>
</dbReference>
<dbReference type="Proteomes" id="UP000799118">
    <property type="component" value="Unassembled WGS sequence"/>
</dbReference>
<feature type="domain" description="N-acetyltransferase" evidence="1">
    <location>
        <begin position="467"/>
        <end position="650"/>
    </location>
</feature>
<sequence>MTMPIALFQPAHVGNMLLQHRVVMAPLTRFRATADHVPPPIVAEYYSQCASIPRTLIVSEATLIKHEAGGYAHVPGIWSDEQIAGWKEVTAAVHAKGSFIFLQLWALGRAAVPGKPGMEPDYPYDFVSASDIPIDPSSTHKPRPLAISEIQKYIGWYSTAAKSAVERAGFDGVEIHSSNGFLLDQFLQDMSNVREDNYGGSVENRARFSLEVVDAVVKAVGPSRTAIRIGPWNTFQGMKMKDPKPTFQHLVQEIKKAHPTLSYIHVVEPRVEGLELRNKEDVPEHENNDFIREVWTQEGNTRWLISAGGYVRESAIKATENNKGELIAFGRPFLDNPDLPYRLEHDIPLNKPDRTKFYVPNSTSPEGYTDYPFASKQQSFLFVFVTTTARVTRFSGSSKLSSLIFAPVNDTVPMSQPVQETIITAPVSGSEPLSLRLNLAEEKWEESWLRSLKYSILLPSNQSVGEMIVQVIDRSEIYEPFFDVLEDRSQELGLFVLLFDREEGRLRADVLQAGTKCWNDEDADSMHLYPMLYIEELVIEEEWRGKGVGSWAVPQLFETNEIEKLEACYIFTFPTVLNRLEPQIWFREPTKEETKAYNEKKHRIIKFYRRIGFRRLGNSDFFCFAKDATHRSRQIAPEDDAGYIKAIPRNEQEAMDMYMASH</sequence>
<dbReference type="InterPro" id="IPR001155">
    <property type="entry name" value="OxRdtase_FMN_N"/>
</dbReference>
<dbReference type="GO" id="GO:0016747">
    <property type="term" value="F:acyltransferase activity, transferring groups other than amino-acyl groups"/>
    <property type="evidence" value="ECO:0007669"/>
    <property type="project" value="InterPro"/>
</dbReference>
<dbReference type="GO" id="GO:0010181">
    <property type="term" value="F:FMN binding"/>
    <property type="evidence" value="ECO:0007669"/>
    <property type="project" value="InterPro"/>
</dbReference>
<dbReference type="InterPro" id="IPR013785">
    <property type="entry name" value="Aldolase_TIM"/>
</dbReference>
<name>A0A6A4I5R6_9AGAR</name>
<evidence type="ECO:0000313" key="2">
    <source>
        <dbReference type="EMBL" id="KAE9404758.1"/>
    </source>
</evidence>
<dbReference type="PANTHER" id="PTHR22893">
    <property type="entry name" value="NADH OXIDOREDUCTASE-RELATED"/>
    <property type="match status" value="1"/>
</dbReference>
<reference evidence="2" key="1">
    <citation type="journal article" date="2019" name="Environ. Microbiol.">
        <title>Fungal ecological strategies reflected in gene transcription - a case study of two litter decomposers.</title>
        <authorList>
            <person name="Barbi F."/>
            <person name="Kohler A."/>
            <person name="Barry K."/>
            <person name="Baskaran P."/>
            <person name="Daum C."/>
            <person name="Fauchery L."/>
            <person name="Ihrmark K."/>
            <person name="Kuo A."/>
            <person name="LaButti K."/>
            <person name="Lipzen A."/>
            <person name="Morin E."/>
            <person name="Grigoriev I.V."/>
            <person name="Henrissat B."/>
            <person name="Lindahl B."/>
            <person name="Martin F."/>
        </authorList>
    </citation>
    <scope>NUCLEOTIDE SEQUENCE</scope>
    <source>
        <strain evidence="2">JB14</strain>
    </source>
</reference>
<dbReference type="Pfam" id="PF00724">
    <property type="entry name" value="Oxidored_FMN"/>
    <property type="match status" value="1"/>
</dbReference>
<gene>
    <name evidence="2" type="ORF">BT96DRAFT_972971</name>
</gene>
<dbReference type="PANTHER" id="PTHR22893:SF91">
    <property type="entry name" value="NADPH DEHYDROGENASE 2-RELATED"/>
    <property type="match status" value="1"/>
</dbReference>
<dbReference type="Gene3D" id="3.20.20.70">
    <property type="entry name" value="Aldolase class I"/>
    <property type="match status" value="1"/>
</dbReference>
<dbReference type="Gene3D" id="3.40.630.30">
    <property type="match status" value="1"/>
</dbReference>
<dbReference type="InterPro" id="IPR045247">
    <property type="entry name" value="Oye-like"/>
</dbReference>
<dbReference type="SUPFAM" id="SSF51395">
    <property type="entry name" value="FMN-linked oxidoreductases"/>
    <property type="match status" value="1"/>
</dbReference>
<dbReference type="AlphaFoldDB" id="A0A6A4I5R6"/>
<dbReference type="FunFam" id="3.20.20.70:FF:000138">
    <property type="entry name" value="NADPH dehydrogenase 1"/>
    <property type="match status" value="1"/>
</dbReference>
<dbReference type="PROSITE" id="PS51186">
    <property type="entry name" value="GNAT"/>
    <property type="match status" value="1"/>
</dbReference>
<proteinExistence type="predicted"/>
<dbReference type="InterPro" id="IPR000182">
    <property type="entry name" value="GNAT_dom"/>
</dbReference>
<organism evidence="2 3">
    <name type="scientific">Gymnopus androsaceus JB14</name>
    <dbReference type="NCBI Taxonomy" id="1447944"/>
    <lineage>
        <taxon>Eukaryota</taxon>
        <taxon>Fungi</taxon>
        <taxon>Dikarya</taxon>
        <taxon>Basidiomycota</taxon>
        <taxon>Agaricomycotina</taxon>
        <taxon>Agaricomycetes</taxon>
        <taxon>Agaricomycetidae</taxon>
        <taxon>Agaricales</taxon>
        <taxon>Marasmiineae</taxon>
        <taxon>Omphalotaceae</taxon>
        <taxon>Gymnopus</taxon>
    </lineage>
</organism>
<evidence type="ECO:0000313" key="3">
    <source>
        <dbReference type="Proteomes" id="UP000799118"/>
    </source>
</evidence>